<evidence type="ECO:0000256" key="5">
    <source>
        <dbReference type="ARBA" id="ARBA00022695"/>
    </source>
</evidence>
<comment type="catalytic activity">
    <reaction evidence="8">
        <text>dTTP + alpha-D-glucose 1-phosphate + H(+) = dTDP-alpha-D-glucose + diphosphate</text>
        <dbReference type="Rhea" id="RHEA:15225"/>
        <dbReference type="ChEBI" id="CHEBI:15378"/>
        <dbReference type="ChEBI" id="CHEBI:33019"/>
        <dbReference type="ChEBI" id="CHEBI:37568"/>
        <dbReference type="ChEBI" id="CHEBI:57477"/>
        <dbReference type="ChEBI" id="CHEBI:58601"/>
        <dbReference type="EC" id="2.7.7.24"/>
    </reaction>
</comment>
<organism evidence="10 11">
    <name type="scientific">Candidatus Iainarchaeum sp</name>
    <dbReference type="NCBI Taxonomy" id="3101447"/>
    <lineage>
        <taxon>Archaea</taxon>
        <taxon>Candidatus Iainarchaeota</taxon>
        <taxon>Candidatus Iainarchaeia</taxon>
        <taxon>Candidatus Iainarchaeales</taxon>
        <taxon>Candidatus Iainarchaeaceae</taxon>
        <taxon>Candidatus Iainarchaeum</taxon>
    </lineage>
</organism>
<protein>
    <recommendedName>
        <fullName evidence="3">glucose-1-phosphate thymidylyltransferase</fullName>
        <ecNumber evidence="3">2.7.7.24</ecNumber>
    </recommendedName>
</protein>
<dbReference type="AlphaFoldDB" id="A0A497JGQ1"/>
<name>A0A497JGQ1_9ARCH</name>
<comment type="similarity">
    <text evidence="2">Belongs to the glucose-1-phosphate thymidylyltransferase family.</text>
</comment>
<proteinExistence type="inferred from homology"/>
<evidence type="ECO:0000259" key="9">
    <source>
        <dbReference type="Pfam" id="PF00483"/>
    </source>
</evidence>
<evidence type="ECO:0000256" key="8">
    <source>
        <dbReference type="ARBA" id="ARBA00049336"/>
    </source>
</evidence>
<gene>
    <name evidence="10" type="ORF">DRO07_00930</name>
</gene>
<reference evidence="10 11" key="1">
    <citation type="submission" date="2018-06" db="EMBL/GenBank/DDBJ databases">
        <title>Extensive metabolic versatility and redundancy in microbially diverse, dynamic hydrothermal sediments.</title>
        <authorList>
            <person name="Dombrowski N."/>
            <person name="Teske A."/>
            <person name="Baker B.J."/>
        </authorList>
    </citation>
    <scope>NUCLEOTIDE SEQUENCE [LARGE SCALE GENOMIC DNA]</scope>
    <source>
        <strain evidence="10">B9_G13</strain>
    </source>
</reference>
<dbReference type="InterPro" id="IPR005907">
    <property type="entry name" value="G1P_thy_trans_s"/>
</dbReference>
<comment type="cofactor">
    <cofactor evidence="1">
        <name>Mg(2+)</name>
        <dbReference type="ChEBI" id="CHEBI:18420"/>
    </cofactor>
</comment>
<evidence type="ECO:0000256" key="3">
    <source>
        <dbReference type="ARBA" id="ARBA00012461"/>
    </source>
</evidence>
<keyword evidence="7" id="KW-0460">Magnesium</keyword>
<dbReference type="InterPro" id="IPR029044">
    <property type="entry name" value="Nucleotide-diphossugar_trans"/>
</dbReference>
<dbReference type="GO" id="GO:0046872">
    <property type="term" value="F:metal ion binding"/>
    <property type="evidence" value="ECO:0007669"/>
    <property type="project" value="UniProtKB-KW"/>
</dbReference>
<evidence type="ECO:0000256" key="2">
    <source>
        <dbReference type="ARBA" id="ARBA00010480"/>
    </source>
</evidence>
<comment type="caution">
    <text evidence="10">The sequence shown here is derived from an EMBL/GenBank/DDBJ whole genome shotgun (WGS) entry which is preliminary data.</text>
</comment>
<keyword evidence="4" id="KW-0808">Transferase</keyword>
<dbReference type="InterPro" id="IPR005835">
    <property type="entry name" value="NTP_transferase_dom"/>
</dbReference>
<dbReference type="SUPFAM" id="SSF53448">
    <property type="entry name" value="Nucleotide-diphospho-sugar transferases"/>
    <property type="match status" value="1"/>
</dbReference>
<sequence length="244" mass="27347">MRGIILAGGTGSRLRPLTLVTNKHLLPIYNKPMIYYPIETLKQAGIKDIMVITGKDHAGDIFRLLGSGKRFGVNFTYRVQDEPAGIPHAISLAEDFVGDDKFISINGDNVLFESIKPYVKAFEKGSEESRILLAKGTLEQCRKSGVAVLKGNRVVKVVEKPAKPPSRWIAIGVYMYTPHVFEVIRKLKPSKRGELEIVDVHNTYIKRGTLVASKLKKRWVDAGTIDELMEANRVVEEMSKKRDN</sequence>
<dbReference type="PANTHER" id="PTHR43532">
    <property type="entry name" value="GLUCOSE-1-PHOSPHATE THYMIDYLYLTRANSFERASE"/>
    <property type="match status" value="1"/>
</dbReference>
<evidence type="ECO:0000313" key="10">
    <source>
        <dbReference type="EMBL" id="RLG70126.1"/>
    </source>
</evidence>
<keyword evidence="5" id="KW-0548">Nucleotidyltransferase</keyword>
<dbReference type="EC" id="2.7.7.24" evidence="3"/>
<evidence type="ECO:0000256" key="7">
    <source>
        <dbReference type="ARBA" id="ARBA00022842"/>
    </source>
</evidence>
<evidence type="ECO:0000313" key="11">
    <source>
        <dbReference type="Proteomes" id="UP000277633"/>
    </source>
</evidence>
<evidence type="ECO:0000256" key="1">
    <source>
        <dbReference type="ARBA" id="ARBA00001946"/>
    </source>
</evidence>
<keyword evidence="6" id="KW-0479">Metal-binding</keyword>
<evidence type="ECO:0000256" key="4">
    <source>
        <dbReference type="ARBA" id="ARBA00022679"/>
    </source>
</evidence>
<dbReference type="Gene3D" id="3.90.550.10">
    <property type="entry name" value="Spore Coat Polysaccharide Biosynthesis Protein SpsA, Chain A"/>
    <property type="match status" value="1"/>
</dbReference>
<keyword evidence="10" id="KW-0167">Capsid protein</keyword>
<dbReference type="Pfam" id="PF00483">
    <property type="entry name" value="NTP_transferase"/>
    <property type="match status" value="1"/>
</dbReference>
<dbReference type="EMBL" id="QMWO01000020">
    <property type="protein sequence ID" value="RLG70126.1"/>
    <property type="molecule type" value="Genomic_DNA"/>
</dbReference>
<feature type="domain" description="Nucleotidyl transferase" evidence="9">
    <location>
        <begin position="3"/>
        <end position="236"/>
    </location>
</feature>
<accession>A0A497JGQ1</accession>
<dbReference type="GO" id="GO:0008879">
    <property type="term" value="F:glucose-1-phosphate thymidylyltransferase activity"/>
    <property type="evidence" value="ECO:0007669"/>
    <property type="project" value="UniProtKB-EC"/>
</dbReference>
<dbReference type="PANTHER" id="PTHR43532:SF1">
    <property type="entry name" value="GLUCOSE-1-PHOSPHATE THYMIDYLYLTRANSFERASE 1"/>
    <property type="match status" value="1"/>
</dbReference>
<evidence type="ECO:0000256" key="6">
    <source>
        <dbReference type="ARBA" id="ARBA00022723"/>
    </source>
</evidence>
<keyword evidence="10" id="KW-0946">Virion</keyword>
<dbReference type="Proteomes" id="UP000277633">
    <property type="component" value="Unassembled WGS sequence"/>
</dbReference>